<dbReference type="CDD" id="cd01557">
    <property type="entry name" value="BCAT_beta_family"/>
    <property type="match status" value="1"/>
</dbReference>
<dbReference type="NCBIfam" id="TIGR01123">
    <property type="entry name" value="ilvE_II"/>
    <property type="match status" value="1"/>
</dbReference>
<evidence type="ECO:0000313" key="13">
    <source>
        <dbReference type="Proteomes" id="UP001145021"/>
    </source>
</evidence>
<dbReference type="AlphaFoldDB" id="A0A9W7XF91"/>
<dbReference type="GO" id="GO:0009098">
    <property type="term" value="P:L-leucine biosynthetic process"/>
    <property type="evidence" value="ECO:0007669"/>
    <property type="project" value="TreeGrafter"/>
</dbReference>
<dbReference type="FunFam" id="3.30.470.10:FF:000005">
    <property type="entry name" value="Branched-chain-amino-acid aminotransferase"/>
    <property type="match status" value="1"/>
</dbReference>
<dbReference type="SUPFAM" id="SSF56752">
    <property type="entry name" value="D-aminoacid aminotransferase-like PLP-dependent enzymes"/>
    <property type="match status" value="1"/>
</dbReference>
<dbReference type="InterPro" id="IPR001544">
    <property type="entry name" value="Aminotrans_IV"/>
</dbReference>
<comment type="catalytic activity">
    <reaction evidence="11">
        <text>L-leucine + 2-oxoglutarate = 4-methyl-2-oxopentanoate + L-glutamate</text>
        <dbReference type="Rhea" id="RHEA:18321"/>
        <dbReference type="ChEBI" id="CHEBI:16810"/>
        <dbReference type="ChEBI" id="CHEBI:17865"/>
        <dbReference type="ChEBI" id="CHEBI:29985"/>
        <dbReference type="ChEBI" id="CHEBI:57427"/>
        <dbReference type="EC" id="2.6.1.42"/>
    </reaction>
</comment>
<evidence type="ECO:0000256" key="2">
    <source>
        <dbReference type="ARBA" id="ARBA00009320"/>
    </source>
</evidence>
<dbReference type="PANTHER" id="PTHR11825">
    <property type="entry name" value="SUBGROUP IIII AMINOTRANSFERASE"/>
    <property type="match status" value="1"/>
</dbReference>
<keyword evidence="4 11" id="KW-0028">Amino-acid biosynthesis</keyword>
<keyword evidence="13" id="KW-1185">Reference proteome</keyword>
<dbReference type="FunFam" id="3.20.10.10:FF:000004">
    <property type="entry name" value="Branched-chain-amino-acid aminotransferase"/>
    <property type="match status" value="1"/>
</dbReference>
<evidence type="ECO:0000256" key="8">
    <source>
        <dbReference type="PIRSR" id="PIRSR006468-1"/>
    </source>
</evidence>
<dbReference type="Gene3D" id="3.20.10.10">
    <property type="entry name" value="D-amino Acid Aminotransferase, subunit A, domain 2"/>
    <property type="match status" value="1"/>
</dbReference>
<dbReference type="Gene3D" id="3.30.470.10">
    <property type="match status" value="1"/>
</dbReference>
<feature type="modified residue" description="N6-(pyridoxal phosphate)lysine" evidence="8">
    <location>
        <position position="247"/>
    </location>
</feature>
<gene>
    <name evidence="12" type="primary">BAT2_2</name>
    <name evidence="12" type="ORF">LPJ64_006075</name>
</gene>
<dbReference type="PIRSF" id="PIRSF006468">
    <property type="entry name" value="BCAT1"/>
    <property type="match status" value="1"/>
</dbReference>
<comment type="similarity">
    <text evidence="2 9">Belongs to the class-IV pyridoxal-phosphate-dependent aminotransferase family.</text>
</comment>
<name>A0A9W7XF91_9FUNG</name>
<dbReference type="GO" id="GO:0005739">
    <property type="term" value="C:mitochondrion"/>
    <property type="evidence" value="ECO:0007669"/>
    <property type="project" value="TreeGrafter"/>
</dbReference>
<dbReference type="GO" id="GO:0004084">
    <property type="term" value="F:branched-chain-amino-acid transaminase activity"/>
    <property type="evidence" value="ECO:0007669"/>
    <property type="project" value="UniProtKB-EC"/>
</dbReference>
<reference evidence="12" key="1">
    <citation type="submission" date="2022-07" db="EMBL/GenBank/DDBJ databases">
        <title>Phylogenomic reconstructions and comparative analyses of Kickxellomycotina fungi.</title>
        <authorList>
            <person name="Reynolds N.K."/>
            <person name="Stajich J.E."/>
            <person name="Barry K."/>
            <person name="Grigoriev I.V."/>
            <person name="Crous P."/>
            <person name="Smith M.E."/>
        </authorList>
    </citation>
    <scope>NUCLEOTIDE SEQUENCE</scope>
    <source>
        <strain evidence="12">NBRC 105413</strain>
    </source>
</reference>
<evidence type="ECO:0000256" key="3">
    <source>
        <dbReference type="ARBA" id="ARBA00022576"/>
    </source>
</evidence>
<keyword evidence="7 11" id="KW-0100">Branched-chain amino acid biosynthesis</keyword>
<dbReference type="InterPro" id="IPR043131">
    <property type="entry name" value="BCAT-like_N"/>
</dbReference>
<dbReference type="Pfam" id="PF01063">
    <property type="entry name" value="Aminotran_4"/>
    <property type="match status" value="1"/>
</dbReference>
<comment type="caution">
    <text evidence="12">The sequence shown here is derived from an EMBL/GenBank/DDBJ whole genome shotgun (WGS) entry which is preliminary data.</text>
</comment>
<dbReference type="InterPro" id="IPR036038">
    <property type="entry name" value="Aminotransferase-like"/>
</dbReference>
<keyword evidence="5 11" id="KW-0808">Transferase</keyword>
<protein>
    <recommendedName>
        <fullName evidence="11">Branched-chain-amino-acid aminotransferase</fullName>
        <ecNumber evidence="11">2.6.1.42</ecNumber>
    </recommendedName>
</protein>
<dbReference type="GO" id="GO:0009099">
    <property type="term" value="P:L-valine biosynthetic process"/>
    <property type="evidence" value="ECO:0007669"/>
    <property type="project" value="TreeGrafter"/>
</dbReference>
<organism evidence="12 13">
    <name type="scientific">Coemansia asiatica</name>
    <dbReference type="NCBI Taxonomy" id="1052880"/>
    <lineage>
        <taxon>Eukaryota</taxon>
        <taxon>Fungi</taxon>
        <taxon>Fungi incertae sedis</taxon>
        <taxon>Zoopagomycota</taxon>
        <taxon>Kickxellomycotina</taxon>
        <taxon>Kickxellomycetes</taxon>
        <taxon>Kickxellales</taxon>
        <taxon>Kickxellaceae</taxon>
        <taxon>Coemansia</taxon>
    </lineage>
</organism>
<proteinExistence type="inferred from homology"/>
<comment type="catalytic activity">
    <reaction evidence="11">
        <text>L-isoleucine + 2-oxoglutarate = (S)-3-methyl-2-oxopentanoate + L-glutamate</text>
        <dbReference type="Rhea" id="RHEA:24801"/>
        <dbReference type="ChEBI" id="CHEBI:16810"/>
        <dbReference type="ChEBI" id="CHEBI:29985"/>
        <dbReference type="ChEBI" id="CHEBI:35146"/>
        <dbReference type="ChEBI" id="CHEBI:58045"/>
        <dbReference type="EC" id="2.6.1.42"/>
    </reaction>
</comment>
<comment type="cofactor">
    <cofactor evidence="1 10">
        <name>pyridoxal 5'-phosphate</name>
        <dbReference type="ChEBI" id="CHEBI:597326"/>
    </cofactor>
</comment>
<dbReference type="EMBL" id="JANBOH010000504">
    <property type="protein sequence ID" value="KAJ1642038.1"/>
    <property type="molecule type" value="Genomic_DNA"/>
</dbReference>
<dbReference type="PANTHER" id="PTHR11825:SF44">
    <property type="entry name" value="BRANCHED-CHAIN-AMINO-ACID AMINOTRANSFERASE"/>
    <property type="match status" value="1"/>
</dbReference>
<dbReference type="NCBIfam" id="NF009897">
    <property type="entry name" value="PRK13357.1"/>
    <property type="match status" value="1"/>
</dbReference>
<dbReference type="InterPro" id="IPR043132">
    <property type="entry name" value="BCAT-like_C"/>
</dbReference>
<dbReference type="InterPro" id="IPR018300">
    <property type="entry name" value="Aminotrans_IV_CS"/>
</dbReference>
<evidence type="ECO:0000256" key="4">
    <source>
        <dbReference type="ARBA" id="ARBA00022605"/>
    </source>
</evidence>
<evidence type="ECO:0000256" key="1">
    <source>
        <dbReference type="ARBA" id="ARBA00001933"/>
    </source>
</evidence>
<evidence type="ECO:0000256" key="11">
    <source>
        <dbReference type="RuleBase" id="RU004517"/>
    </source>
</evidence>
<evidence type="ECO:0000256" key="10">
    <source>
        <dbReference type="RuleBase" id="RU004516"/>
    </source>
</evidence>
<evidence type="ECO:0000313" key="12">
    <source>
        <dbReference type="EMBL" id="KAJ1642038.1"/>
    </source>
</evidence>
<dbReference type="EC" id="2.6.1.42" evidence="11"/>
<comment type="catalytic activity">
    <reaction evidence="11">
        <text>L-valine + 2-oxoglutarate = 3-methyl-2-oxobutanoate + L-glutamate</text>
        <dbReference type="Rhea" id="RHEA:24813"/>
        <dbReference type="ChEBI" id="CHEBI:11851"/>
        <dbReference type="ChEBI" id="CHEBI:16810"/>
        <dbReference type="ChEBI" id="CHEBI:29985"/>
        <dbReference type="ChEBI" id="CHEBI:57762"/>
        <dbReference type="EC" id="2.6.1.42"/>
    </reaction>
</comment>
<sequence>MSLLSRLAPSLARGYRHTAMGAANTLGIRSFHGTLRARLAADTAPASLAGIRAANLQKTLTTTPKPLLPKEELVFGHSFSDHMLTVNWTASAGWGKPEIKPYGPLSLDPSCSVFHYAFECFEGLKAYRDQSGNIRLFRPDKNMERMNQSAARLYLPQFDGKEVIECIKELLRTDARWVPEGKGYSLYLRPTLISTENTLGVHRANKAMLYVITSPCGPYFKTGFKAIGLYCDESNVRAWPGGVGNRKLGANYAPSVGPQVAAEKKGYQQVLWTIGEDHELMEVGTMNMFVYWRNELGELELITPPLDDGTILPGVTRDSILELTRAWGEFKVTEGKVNMKQIVKASNEGRLLEVFGAGTACVVTPVKRIHFKGSDYNIPLDPANPESQAGPITDRIYKTLFGIQYGKVPSKWSVVV</sequence>
<evidence type="ECO:0000256" key="5">
    <source>
        <dbReference type="ARBA" id="ARBA00022679"/>
    </source>
</evidence>
<dbReference type="PROSITE" id="PS00770">
    <property type="entry name" value="AA_TRANSFER_CLASS_4"/>
    <property type="match status" value="1"/>
</dbReference>
<evidence type="ECO:0000256" key="7">
    <source>
        <dbReference type="ARBA" id="ARBA00023304"/>
    </source>
</evidence>
<keyword evidence="6 10" id="KW-0663">Pyridoxal phosphate</keyword>
<accession>A0A9W7XF91</accession>
<dbReference type="InterPro" id="IPR005786">
    <property type="entry name" value="B_amino_transII"/>
</dbReference>
<dbReference type="Proteomes" id="UP001145021">
    <property type="component" value="Unassembled WGS sequence"/>
</dbReference>
<evidence type="ECO:0000256" key="6">
    <source>
        <dbReference type="ARBA" id="ARBA00022898"/>
    </source>
</evidence>
<keyword evidence="3 11" id="KW-0032">Aminotransferase</keyword>
<evidence type="ECO:0000256" key="9">
    <source>
        <dbReference type="RuleBase" id="RU004106"/>
    </source>
</evidence>
<dbReference type="InterPro" id="IPR033939">
    <property type="entry name" value="BCAT_family"/>
</dbReference>